<dbReference type="STRING" id="246404.A0A507FIZ0"/>
<dbReference type="GO" id="GO:0016020">
    <property type="term" value="C:membrane"/>
    <property type="evidence" value="ECO:0007669"/>
    <property type="project" value="UniProtKB-SubCell"/>
</dbReference>
<dbReference type="GO" id="GO:0015079">
    <property type="term" value="F:potassium ion transmembrane transporter activity"/>
    <property type="evidence" value="ECO:0007669"/>
    <property type="project" value="InterPro"/>
</dbReference>
<evidence type="ECO:0008006" key="15">
    <source>
        <dbReference type="Google" id="ProtNLM"/>
    </source>
</evidence>
<keyword evidence="3" id="KW-0633">Potassium transport</keyword>
<feature type="transmembrane region" description="Helical" evidence="10">
    <location>
        <begin position="360"/>
        <end position="387"/>
    </location>
</feature>
<evidence type="ECO:0000256" key="9">
    <source>
        <dbReference type="SAM" id="MobiDB-lite"/>
    </source>
</evidence>
<feature type="domain" description="K+ potassium transporter C-terminal" evidence="12">
    <location>
        <begin position="736"/>
        <end position="887"/>
    </location>
</feature>
<dbReference type="InterPro" id="IPR003855">
    <property type="entry name" value="K+_transporter"/>
</dbReference>
<dbReference type="Proteomes" id="UP000320333">
    <property type="component" value="Unassembled WGS sequence"/>
</dbReference>
<evidence type="ECO:0000313" key="14">
    <source>
        <dbReference type="Proteomes" id="UP000320333"/>
    </source>
</evidence>
<feature type="transmembrane region" description="Helical" evidence="10">
    <location>
        <begin position="685"/>
        <end position="704"/>
    </location>
</feature>
<feature type="transmembrane region" description="Helical" evidence="10">
    <location>
        <begin position="303"/>
        <end position="325"/>
    </location>
</feature>
<dbReference type="Pfam" id="PF22776">
    <property type="entry name" value="K_trans_C"/>
    <property type="match status" value="1"/>
</dbReference>
<evidence type="ECO:0000256" key="8">
    <source>
        <dbReference type="ARBA" id="ARBA00023136"/>
    </source>
</evidence>
<evidence type="ECO:0000259" key="11">
    <source>
        <dbReference type="Pfam" id="PF02705"/>
    </source>
</evidence>
<dbReference type="Pfam" id="PF02705">
    <property type="entry name" value="K_trans"/>
    <property type="match status" value="1"/>
</dbReference>
<evidence type="ECO:0000256" key="7">
    <source>
        <dbReference type="ARBA" id="ARBA00023065"/>
    </source>
</evidence>
<evidence type="ECO:0000256" key="2">
    <source>
        <dbReference type="ARBA" id="ARBA00022448"/>
    </source>
</evidence>
<proteinExistence type="predicted"/>
<feature type="transmembrane region" description="Helical" evidence="10">
    <location>
        <begin position="507"/>
        <end position="530"/>
    </location>
</feature>
<feature type="transmembrane region" description="Helical" evidence="10">
    <location>
        <begin position="399"/>
        <end position="417"/>
    </location>
</feature>
<feature type="region of interest" description="Disordered" evidence="9">
    <location>
        <begin position="104"/>
        <end position="164"/>
    </location>
</feature>
<feature type="transmembrane region" description="Helical" evidence="10">
    <location>
        <begin position="429"/>
        <end position="450"/>
    </location>
</feature>
<comment type="subcellular location">
    <subcellularLocation>
        <location evidence="1">Membrane</location>
        <topology evidence="1">Multi-pass membrane protein</topology>
    </subcellularLocation>
</comment>
<evidence type="ECO:0000256" key="5">
    <source>
        <dbReference type="ARBA" id="ARBA00022958"/>
    </source>
</evidence>
<keyword evidence="7" id="KW-0406">Ion transport</keyword>
<protein>
    <recommendedName>
        <fullName evidence="15">Potassium transporter</fullName>
    </recommendedName>
</protein>
<feature type="domain" description="K+ potassium transporter integral membrane" evidence="11">
    <location>
        <begin position="266"/>
        <end position="723"/>
    </location>
</feature>
<keyword evidence="14" id="KW-1185">Reference proteome</keyword>
<feature type="compositionally biased region" description="Polar residues" evidence="9">
    <location>
        <begin position="104"/>
        <end position="124"/>
    </location>
</feature>
<dbReference type="InterPro" id="IPR053952">
    <property type="entry name" value="K_trans_C"/>
</dbReference>
<evidence type="ECO:0000256" key="1">
    <source>
        <dbReference type="ARBA" id="ARBA00004141"/>
    </source>
</evidence>
<keyword evidence="4 10" id="KW-0812">Transmembrane</keyword>
<evidence type="ECO:0000256" key="10">
    <source>
        <dbReference type="SAM" id="Phobius"/>
    </source>
</evidence>
<organism evidence="13 14">
    <name type="scientific">Chytriomyces confervae</name>
    <dbReference type="NCBI Taxonomy" id="246404"/>
    <lineage>
        <taxon>Eukaryota</taxon>
        <taxon>Fungi</taxon>
        <taxon>Fungi incertae sedis</taxon>
        <taxon>Chytridiomycota</taxon>
        <taxon>Chytridiomycota incertae sedis</taxon>
        <taxon>Chytridiomycetes</taxon>
        <taxon>Chytridiales</taxon>
        <taxon>Chytriomycetaceae</taxon>
        <taxon>Chytriomyces</taxon>
    </lineage>
</organism>
<feature type="transmembrane region" description="Helical" evidence="10">
    <location>
        <begin position="550"/>
        <end position="575"/>
    </location>
</feature>
<feature type="transmembrane region" description="Helical" evidence="10">
    <location>
        <begin position="596"/>
        <end position="620"/>
    </location>
</feature>
<keyword evidence="5" id="KW-0630">Potassium</keyword>
<accession>A0A507FIZ0</accession>
<dbReference type="AlphaFoldDB" id="A0A507FIZ0"/>
<dbReference type="PANTHER" id="PTHR30540:SF83">
    <property type="entry name" value="K+ POTASSIUM TRANSPORTER"/>
    <property type="match status" value="1"/>
</dbReference>
<dbReference type="InterPro" id="IPR053951">
    <property type="entry name" value="K_trans_N"/>
</dbReference>
<comment type="caution">
    <text evidence="13">The sequence shown here is derived from an EMBL/GenBank/DDBJ whole genome shotgun (WGS) entry which is preliminary data.</text>
</comment>
<evidence type="ECO:0000256" key="3">
    <source>
        <dbReference type="ARBA" id="ARBA00022538"/>
    </source>
</evidence>
<dbReference type="EMBL" id="QEAP01000052">
    <property type="protein sequence ID" value="TPX76263.1"/>
    <property type="molecule type" value="Genomic_DNA"/>
</dbReference>
<feature type="transmembrane region" description="Helical" evidence="10">
    <location>
        <begin position="262"/>
        <end position="283"/>
    </location>
</feature>
<evidence type="ECO:0000256" key="6">
    <source>
        <dbReference type="ARBA" id="ARBA00022989"/>
    </source>
</evidence>
<dbReference type="OrthoDB" id="504708at2759"/>
<reference evidence="13 14" key="1">
    <citation type="journal article" date="2019" name="Sci. Rep.">
        <title>Comparative genomics of chytrid fungi reveal insights into the obligate biotrophic and pathogenic lifestyle of Synchytrium endobioticum.</title>
        <authorList>
            <person name="van de Vossenberg B.T.L.H."/>
            <person name="Warris S."/>
            <person name="Nguyen H.D.T."/>
            <person name="van Gent-Pelzer M.P.E."/>
            <person name="Joly D.L."/>
            <person name="van de Geest H.C."/>
            <person name="Bonants P.J.M."/>
            <person name="Smith D.S."/>
            <person name="Levesque C.A."/>
            <person name="van der Lee T.A.J."/>
        </authorList>
    </citation>
    <scope>NUCLEOTIDE SEQUENCE [LARGE SCALE GENOMIC DNA]</scope>
    <source>
        <strain evidence="13 14">CBS 675.73</strain>
    </source>
</reference>
<sequence length="889" mass="97033">MADSDREPDGATHLGASNIPNLIVTEDVEAPLQIDQVIVIVEPDVPAEPNEANTAAVELSASDHDLPVVNVNSRPLSRRVSFSSGMVAPLIVSSDGKNQNALAQSLDTGETNPPSKPSTDTGNSGPEMLDPNHLHRSASSSPSPNMGRRSSMKPLGQTARSMTQAVIPQATEAPISRLHGIAVPLAGSGPSMGVSTPTPLSAAASMGSVRQINNPLFNYDSEMPAVKKPVKATKEKRKMSLGAALCIPPPPRIDNNMNFKKVLTLSLGAIGIVYGDIGVSPIFVLKSIFLPFVHSGKEIDDTLILGAISFLIWGITFVCSIKYVIFVLTADKNGEGGTWALISILPLDNDEHVLYKYRNLIFTIGMIAASFLLADGIIAPAICVLAAFEGVELYSDNKLPRDGTIAVSCIVLFILLMMQRFGTSKALKFYGPIMVSWFICIACVGLYNIIVHSPSVLIAFSPHCIVNMFIHHPAEAFLATSHVVLAVTGVEAMYADLGHFKTLPIRVSFLVVVYPAIILSYLGQGAYLLVHDPHLIHHPFFDTVPTDIKWLVLVLATLSAIIASQATISGCFTLIDQAISLGIFPNVKTIHTSSESAGSVYIPSYNNVLMVGSIILVIVFRDSEHLANIFGIGVTVTMTCTTLFYILAMKYVWHARPWQTYLFSACFMFLDVFFFMASLQKLPSGGWIAIVLGLFIFSLMYTWYITNREITEALHERLLELNELRVHVKNIHRTQGTVVFVSNTDEDVPNVLRICAQQLRSLPENIICMTAHSSTAPFIADEERVVFRTVDPIAGIYRLIISYGYAERSINTVMAVERARKRGLRMAADERATFVVGRELVRTKADEKGTIKKLRVLAYSAISANTEGKIEYFNLPARDTLEIGAQMLI</sequence>
<dbReference type="PANTHER" id="PTHR30540">
    <property type="entry name" value="OSMOTIC STRESS POTASSIUM TRANSPORTER"/>
    <property type="match status" value="1"/>
</dbReference>
<evidence type="ECO:0000259" key="12">
    <source>
        <dbReference type="Pfam" id="PF22776"/>
    </source>
</evidence>
<feature type="transmembrane region" description="Helical" evidence="10">
    <location>
        <begin position="476"/>
        <end position="495"/>
    </location>
</feature>
<evidence type="ECO:0000256" key="4">
    <source>
        <dbReference type="ARBA" id="ARBA00022692"/>
    </source>
</evidence>
<gene>
    <name evidence="13" type="ORF">CcCBS67573_g02457</name>
</gene>
<name>A0A507FIZ0_9FUNG</name>
<feature type="transmembrane region" description="Helical" evidence="10">
    <location>
        <begin position="626"/>
        <end position="648"/>
    </location>
</feature>
<feature type="transmembrane region" description="Helical" evidence="10">
    <location>
        <begin position="660"/>
        <end position="679"/>
    </location>
</feature>
<keyword evidence="6 10" id="KW-1133">Transmembrane helix</keyword>
<keyword evidence="8 10" id="KW-0472">Membrane</keyword>
<evidence type="ECO:0000313" key="13">
    <source>
        <dbReference type="EMBL" id="TPX76263.1"/>
    </source>
</evidence>
<keyword evidence="2" id="KW-0813">Transport</keyword>